<organism evidence="1 2">
    <name type="scientific">Macrophomina phaseolina (strain MS6)</name>
    <name type="common">Charcoal rot fungus</name>
    <dbReference type="NCBI Taxonomy" id="1126212"/>
    <lineage>
        <taxon>Eukaryota</taxon>
        <taxon>Fungi</taxon>
        <taxon>Dikarya</taxon>
        <taxon>Ascomycota</taxon>
        <taxon>Pezizomycotina</taxon>
        <taxon>Dothideomycetes</taxon>
        <taxon>Dothideomycetes incertae sedis</taxon>
        <taxon>Botryosphaeriales</taxon>
        <taxon>Botryosphaeriaceae</taxon>
        <taxon>Macrophomina</taxon>
    </lineage>
</organism>
<dbReference type="InParanoid" id="K2QH43"/>
<name>K2QH43_MACPH</name>
<gene>
    <name evidence="1" type="ORF">MPH_13970</name>
</gene>
<evidence type="ECO:0000313" key="1">
    <source>
        <dbReference type="EMBL" id="EKG09046.1"/>
    </source>
</evidence>
<accession>K2QH43</accession>
<evidence type="ECO:0000313" key="2">
    <source>
        <dbReference type="Proteomes" id="UP000007129"/>
    </source>
</evidence>
<dbReference type="AlphaFoldDB" id="K2QH43"/>
<dbReference type="HOGENOM" id="CLU_1750053_0_0_1"/>
<dbReference type="EMBL" id="AHHD01000796">
    <property type="protein sequence ID" value="EKG09046.1"/>
    <property type="molecule type" value="Genomic_DNA"/>
</dbReference>
<proteinExistence type="predicted"/>
<reference evidence="1 2" key="1">
    <citation type="journal article" date="2012" name="BMC Genomics">
        <title>Tools to kill: Genome of one of the most destructive plant pathogenic fungi Macrophomina phaseolina.</title>
        <authorList>
            <person name="Islam M.S."/>
            <person name="Haque M.S."/>
            <person name="Islam M.M."/>
            <person name="Emdad E.M."/>
            <person name="Halim A."/>
            <person name="Hossen Q.M.M."/>
            <person name="Hossain M.Z."/>
            <person name="Ahmed B."/>
            <person name="Rahim S."/>
            <person name="Rahman M.S."/>
            <person name="Alam M.M."/>
            <person name="Hou S."/>
            <person name="Wan X."/>
            <person name="Saito J.A."/>
            <person name="Alam M."/>
        </authorList>
    </citation>
    <scope>NUCLEOTIDE SEQUENCE [LARGE SCALE GENOMIC DNA]</scope>
    <source>
        <strain evidence="1 2">MS6</strain>
    </source>
</reference>
<protein>
    <submittedName>
        <fullName evidence="1">Uncharacterized protein</fullName>
    </submittedName>
</protein>
<dbReference type="VEuPathDB" id="FungiDB:MPH_13970"/>
<comment type="caution">
    <text evidence="1">The sequence shown here is derived from an EMBL/GenBank/DDBJ whole genome shotgun (WGS) entry which is preliminary data.</text>
</comment>
<dbReference type="Proteomes" id="UP000007129">
    <property type="component" value="Unassembled WGS sequence"/>
</dbReference>
<sequence length="149" mass="16454">MPYFSFTERTRSNHRSITTGSSFKARWQSYARVQQVLSSSLRLMNLSGQVLPTVPAPRSASSLLAISRSISFEGGNPLESRSSIRSTIATSSNPVSFLQLGSTSARGRRPLRRACTVDRGARCSRHAARSLVDAWVSIACKARLIYRDF</sequence>